<dbReference type="GO" id="GO:0003677">
    <property type="term" value="F:DNA binding"/>
    <property type="evidence" value="ECO:0007669"/>
    <property type="project" value="InterPro"/>
</dbReference>
<dbReference type="InterPro" id="IPR011856">
    <property type="entry name" value="tRNA_endonuc-like_dom_sf"/>
</dbReference>
<dbReference type="AlphaFoldDB" id="A0A6I6EKT0"/>
<evidence type="ECO:0000256" key="1">
    <source>
        <dbReference type="SAM" id="Phobius"/>
    </source>
</evidence>
<dbReference type="InterPro" id="IPR007560">
    <property type="entry name" value="Restrct_endonuc_IV_Mrr"/>
</dbReference>
<accession>A0A6I6EKT0</accession>
<gene>
    <name evidence="3" type="ORF">GOM49_03355</name>
</gene>
<protein>
    <recommendedName>
        <fullName evidence="2">Restriction endonuclease type IV Mrr domain-containing protein</fullName>
    </recommendedName>
</protein>
<dbReference type="SUPFAM" id="SSF52980">
    <property type="entry name" value="Restriction endonuclease-like"/>
    <property type="match status" value="1"/>
</dbReference>
<dbReference type="EMBL" id="CP046522">
    <property type="protein sequence ID" value="QGU94279.1"/>
    <property type="molecule type" value="Genomic_DNA"/>
</dbReference>
<feature type="transmembrane region" description="Helical" evidence="1">
    <location>
        <begin position="12"/>
        <end position="34"/>
    </location>
</feature>
<dbReference type="Gene3D" id="3.40.1350.10">
    <property type="match status" value="1"/>
</dbReference>
<sequence>MIYNYLLELTKIISNFISTILLIFICISAIQLVYKLIGLIKLYHSEYKNIQRLKEGILTTTDLLNLSPKEFGHWAASFLEKQSFTDIVAASDGSDGGKDIICIRNDETYYVKCKGCSQYNFVDIEATRRLLGTMEIDGVKNGIIITTGMVTEKAINYIYSLPKPYSIIVYDGKSLINEYNILANSSVVNA</sequence>
<evidence type="ECO:0000313" key="4">
    <source>
        <dbReference type="Proteomes" id="UP000422764"/>
    </source>
</evidence>
<feature type="domain" description="Restriction endonuclease type IV Mrr" evidence="2">
    <location>
        <begin position="64"/>
        <end position="177"/>
    </location>
</feature>
<dbReference type="GO" id="GO:0009307">
    <property type="term" value="P:DNA restriction-modification system"/>
    <property type="evidence" value="ECO:0007669"/>
    <property type="project" value="InterPro"/>
</dbReference>
<dbReference type="Proteomes" id="UP000422764">
    <property type="component" value="Chromosome"/>
</dbReference>
<keyword evidence="4" id="KW-1185">Reference proteome</keyword>
<keyword evidence="1" id="KW-0812">Transmembrane</keyword>
<evidence type="ECO:0000313" key="3">
    <source>
        <dbReference type="EMBL" id="QGU94279.1"/>
    </source>
</evidence>
<proteinExistence type="predicted"/>
<keyword evidence="1" id="KW-0472">Membrane</keyword>
<name>A0A6I6EKT0_9CLOT</name>
<dbReference type="InterPro" id="IPR052906">
    <property type="entry name" value="Type_IV_Methyl-Rstrct_Enzyme"/>
</dbReference>
<organism evidence="3 4">
    <name type="scientific">Clostridium bovifaecis</name>
    <dbReference type="NCBI Taxonomy" id="2184719"/>
    <lineage>
        <taxon>Bacteria</taxon>
        <taxon>Bacillati</taxon>
        <taxon>Bacillota</taxon>
        <taxon>Clostridia</taxon>
        <taxon>Eubacteriales</taxon>
        <taxon>Clostridiaceae</taxon>
        <taxon>Clostridium</taxon>
    </lineage>
</organism>
<evidence type="ECO:0000259" key="2">
    <source>
        <dbReference type="Pfam" id="PF04471"/>
    </source>
</evidence>
<dbReference type="PANTHER" id="PTHR30015:SF7">
    <property type="entry name" value="TYPE IV METHYL-DIRECTED RESTRICTION ENZYME ECOKMRR"/>
    <property type="match status" value="1"/>
</dbReference>
<keyword evidence="1" id="KW-1133">Transmembrane helix</keyword>
<dbReference type="InterPro" id="IPR011335">
    <property type="entry name" value="Restrct_endonuc-II-like"/>
</dbReference>
<dbReference type="Pfam" id="PF04471">
    <property type="entry name" value="Mrr_cat"/>
    <property type="match status" value="1"/>
</dbReference>
<dbReference type="GO" id="GO:0015666">
    <property type="term" value="F:restriction endodeoxyribonuclease activity"/>
    <property type="evidence" value="ECO:0007669"/>
    <property type="project" value="TreeGrafter"/>
</dbReference>
<reference evidence="3 4" key="1">
    <citation type="submission" date="2019-12" db="EMBL/GenBank/DDBJ databases">
        <title>Genome sequenceing of Clostridium bovifaecis.</title>
        <authorList>
            <person name="Yao Y."/>
        </authorList>
    </citation>
    <scope>NUCLEOTIDE SEQUENCE [LARGE SCALE GENOMIC DNA]</scope>
    <source>
        <strain evidence="3 4">BXX</strain>
    </source>
</reference>
<dbReference type="PANTHER" id="PTHR30015">
    <property type="entry name" value="MRR RESTRICTION SYSTEM PROTEIN"/>
    <property type="match status" value="1"/>
</dbReference>